<feature type="transmembrane region" description="Helical" evidence="7">
    <location>
        <begin position="206"/>
        <end position="223"/>
    </location>
</feature>
<dbReference type="InterPro" id="IPR001173">
    <property type="entry name" value="Glyco_trans_2-like"/>
</dbReference>
<dbReference type="Pfam" id="PF13632">
    <property type="entry name" value="Glyco_trans_2_3"/>
    <property type="match status" value="1"/>
</dbReference>
<keyword evidence="3" id="KW-0808">Transferase</keyword>
<keyword evidence="5 7" id="KW-1133">Transmembrane helix</keyword>
<comment type="subcellular location">
    <subcellularLocation>
        <location evidence="1">Membrane</location>
        <topology evidence="1">Multi-pass membrane protein</topology>
    </subcellularLocation>
</comment>
<dbReference type="AlphaFoldDB" id="A0AAW9FD79"/>
<protein>
    <submittedName>
        <fullName evidence="9">Glycosyltransferase family 2 protein</fullName>
    </submittedName>
</protein>
<evidence type="ECO:0000259" key="8">
    <source>
        <dbReference type="Pfam" id="PF13632"/>
    </source>
</evidence>
<dbReference type="PANTHER" id="PTHR43867:SF2">
    <property type="entry name" value="CELLULOSE SYNTHASE CATALYTIC SUBUNIT A [UDP-FORMING]"/>
    <property type="match status" value="1"/>
</dbReference>
<evidence type="ECO:0000256" key="5">
    <source>
        <dbReference type="ARBA" id="ARBA00022989"/>
    </source>
</evidence>
<evidence type="ECO:0000256" key="1">
    <source>
        <dbReference type="ARBA" id="ARBA00004141"/>
    </source>
</evidence>
<accession>A0AAW9FD79</accession>
<dbReference type="GO" id="GO:0016757">
    <property type="term" value="F:glycosyltransferase activity"/>
    <property type="evidence" value="ECO:0007669"/>
    <property type="project" value="UniProtKB-KW"/>
</dbReference>
<sequence>MSRFDEYTQESQNAMLVQGEIVFDPLEDDPFSFLESSSAESDEAAFLKTLGLGKPYIEAFTERALRKGSTFEAELLADGTVTEDAYFGAFARFLRLPFVSELDGDIVVDTPSLDVQLLETRMVRLSPKDAKPYIAIIPDVGSIERLKHALETISGIAADLVVTTPSALRAAVWQAGAQRRTRQTVNALFDSTPLYSARITLHGKQGFLLGVGATIIIGSMLLSPSLTFYLLHIITAALYMAAILFRLVPLRSKPDRRTLALVEQSTEEQLPVYTILVALYREDAIVEQLVTALNRLDWPKSRLDIKLVCEADDASTIAAIERLSPGAHFEIVHVPPSLPRTKPKALTYALYGARGEFIAVYDAEDRPHPKQLREAYARFRNGCDKLACLQAPLIISNADVSWITSSFSLEYSDLFRRMLPMLARMQMPLPLGGTSNHFRTSVLRHVGAWDPYNVTEDADLGMRLYRLGYYSDVISYQTLEDAPNDIFVWLAQRSRWFKGWLQSWLVMMRSPVRIAKEMGWKAYLVFHLLIGGMLLSSLTHPLFIIYLMVVGRTLWVDGPDAFSAAQLALVGIDTLNIFASYAIFLLMGTRAMIDHERSMIGKRWLATPLYWLILSAAAWRAVYELRYKPFVWNKTPHKPVSKTNSVKF</sequence>
<comment type="caution">
    <text evidence="9">The sequence shown here is derived from an EMBL/GenBank/DDBJ whole genome shotgun (WGS) entry which is preliminary data.</text>
</comment>
<evidence type="ECO:0000256" key="7">
    <source>
        <dbReference type="SAM" id="Phobius"/>
    </source>
</evidence>
<reference evidence="9" key="1">
    <citation type="journal article" date="2023" name="Phytobiomes J">
        <title>Deciphering the key players within the bacterial microbiota associated with aerial crown gall tumors on rhododendron: Insights into the gallobiome.</title>
        <authorList>
            <person name="Kuzmanovic N."/>
            <person name="Nesme J."/>
            <person name="Wolf J."/>
            <person name="Neumann-Schaal M."/>
            <person name="Petersen J."/>
            <person name="Fernandez-Gnecco G."/>
            <person name="Sproeer C."/>
            <person name="Bunk B."/>
            <person name="Overmann J."/>
            <person name="Sorensen S.J."/>
            <person name="Idczak E."/>
            <person name="Smalla K."/>
        </authorList>
    </citation>
    <scope>NUCLEOTIDE SEQUENCE</scope>
    <source>
        <strain evidence="9">Rho-11.1</strain>
    </source>
</reference>
<proteinExistence type="predicted"/>
<dbReference type="InterPro" id="IPR029044">
    <property type="entry name" value="Nucleotide-diphossugar_trans"/>
</dbReference>
<name>A0AAW9FD79_9HYPH</name>
<dbReference type="PANTHER" id="PTHR43867">
    <property type="entry name" value="CELLULOSE SYNTHASE CATALYTIC SUBUNIT A [UDP-FORMING]"/>
    <property type="match status" value="1"/>
</dbReference>
<feature type="transmembrane region" description="Helical" evidence="7">
    <location>
        <begin position="523"/>
        <end position="549"/>
    </location>
</feature>
<dbReference type="EMBL" id="JAVRAF010000004">
    <property type="protein sequence ID" value="MDX8303830.1"/>
    <property type="molecule type" value="Genomic_DNA"/>
</dbReference>
<gene>
    <name evidence="9" type="ORF">RMR22_16350</name>
</gene>
<feature type="domain" description="Glycosyltransferase 2-like" evidence="8">
    <location>
        <begin position="358"/>
        <end position="549"/>
    </location>
</feature>
<keyword evidence="6 7" id="KW-0472">Membrane</keyword>
<keyword evidence="2" id="KW-0328">Glycosyltransferase</keyword>
<dbReference type="InterPro" id="IPR050321">
    <property type="entry name" value="Glycosyltr_2/OpgH_subfam"/>
</dbReference>
<organism evidence="9">
    <name type="scientific">Agrobacterium rosae</name>
    <dbReference type="NCBI Taxonomy" id="1972867"/>
    <lineage>
        <taxon>Bacteria</taxon>
        <taxon>Pseudomonadati</taxon>
        <taxon>Pseudomonadota</taxon>
        <taxon>Alphaproteobacteria</taxon>
        <taxon>Hyphomicrobiales</taxon>
        <taxon>Rhizobiaceae</taxon>
        <taxon>Rhizobium/Agrobacterium group</taxon>
        <taxon>Agrobacterium</taxon>
    </lineage>
</organism>
<evidence type="ECO:0000313" key="9">
    <source>
        <dbReference type="EMBL" id="MDX8303830.1"/>
    </source>
</evidence>
<dbReference type="Gene3D" id="3.90.550.10">
    <property type="entry name" value="Spore Coat Polysaccharide Biosynthesis Protein SpsA, Chain A"/>
    <property type="match status" value="1"/>
</dbReference>
<feature type="transmembrane region" description="Helical" evidence="7">
    <location>
        <begin position="561"/>
        <end position="584"/>
    </location>
</feature>
<feature type="transmembrane region" description="Helical" evidence="7">
    <location>
        <begin position="229"/>
        <end position="248"/>
    </location>
</feature>
<evidence type="ECO:0000256" key="2">
    <source>
        <dbReference type="ARBA" id="ARBA00022676"/>
    </source>
</evidence>
<dbReference type="SUPFAM" id="SSF53448">
    <property type="entry name" value="Nucleotide-diphospho-sugar transferases"/>
    <property type="match status" value="1"/>
</dbReference>
<evidence type="ECO:0000256" key="4">
    <source>
        <dbReference type="ARBA" id="ARBA00022692"/>
    </source>
</evidence>
<dbReference type="RefSeq" id="WP_320202924.1">
    <property type="nucleotide sequence ID" value="NZ_CP192781.1"/>
</dbReference>
<feature type="transmembrane region" description="Helical" evidence="7">
    <location>
        <begin position="604"/>
        <end position="623"/>
    </location>
</feature>
<evidence type="ECO:0000256" key="6">
    <source>
        <dbReference type="ARBA" id="ARBA00023136"/>
    </source>
</evidence>
<keyword evidence="4 7" id="KW-0812">Transmembrane</keyword>
<evidence type="ECO:0000256" key="3">
    <source>
        <dbReference type="ARBA" id="ARBA00022679"/>
    </source>
</evidence>
<dbReference type="GO" id="GO:0016020">
    <property type="term" value="C:membrane"/>
    <property type="evidence" value="ECO:0007669"/>
    <property type="project" value="UniProtKB-SubCell"/>
</dbReference>